<sequence length="80" mass="9351">MLSLIVREPKIPSLYKTTLYQLHTDIYRHAIHFDLNQKSGGKTSNSAYVWKEETEWSSEINNGIIFIYERKLMGCQRGNS</sequence>
<accession>A0A915JPY9</accession>
<proteinExistence type="predicted"/>
<keyword evidence="1" id="KW-1185">Reference proteome</keyword>
<dbReference type="AlphaFoldDB" id="A0A915JPY9"/>
<reference evidence="2" key="1">
    <citation type="submission" date="2022-11" db="UniProtKB">
        <authorList>
            <consortium name="WormBaseParasite"/>
        </authorList>
    </citation>
    <scope>IDENTIFICATION</scope>
</reference>
<organism evidence="1 2">
    <name type="scientific">Romanomermis culicivorax</name>
    <name type="common">Nematode worm</name>
    <dbReference type="NCBI Taxonomy" id="13658"/>
    <lineage>
        <taxon>Eukaryota</taxon>
        <taxon>Metazoa</taxon>
        <taxon>Ecdysozoa</taxon>
        <taxon>Nematoda</taxon>
        <taxon>Enoplea</taxon>
        <taxon>Dorylaimia</taxon>
        <taxon>Mermithida</taxon>
        <taxon>Mermithoidea</taxon>
        <taxon>Mermithidae</taxon>
        <taxon>Romanomermis</taxon>
    </lineage>
</organism>
<dbReference type="Proteomes" id="UP000887565">
    <property type="component" value="Unplaced"/>
</dbReference>
<protein>
    <submittedName>
        <fullName evidence="2">Uncharacterized protein</fullName>
    </submittedName>
</protein>
<name>A0A915JPY9_ROMCU</name>
<evidence type="ECO:0000313" key="1">
    <source>
        <dbReference type="Proteomes" id="UP000887565"/>
    </source>
</evidence>
<evidence type="ECO:0000313" key="2">
    <source>
        <dbReference type="WBParaSite" id="nRc.2.0.1.t27976-RA"/>
    </source>
</evidence>
<dbReference type="WBParaSite" id="nRc.2.0.1.t27976-RA">
    <property type="protein sequence ID" value="nRc.2.0.1.t27976-RA"/>
    <property type="gene ID" value="nRc.2.0.1.g27976"/>
</dbReference>